<dbReference type="Proteomes" id="UP001611383">
    <property type="component" value="Chromosome"/>
</dbReference>
<dbReference type="RefSeq" id="WP_395804133.1">
    <property type="nucleotide sequence ID" value="NZ_CP043494.1"/>
</dbReference>
<evidence type="ECO:0008006" key="4">
    <source>
        <dbReference type="Google" id="ProtNLM"/>
    </source>
</evidence>
<keyword evidence="3" id="KW-1185">Reference proteome</keyword>
<protein>
    <recommendedName>
        <fullName evidence="4">Lipoprotein</fullName>
    </recommendedName>
</protein>
<dbReference type="PROSITE" id="PS51257">
    <property type="entry name" value="PROKAR_LIPOPROTEIN"/>
    <property type="match status" value="1"/>
</dbReference>
<keyword evidence="1" id="KW-0472">Membrane</keyword>
<accession>A0ABY9WWU6</accession>
<feature type="transmembrane region" description="Helical" evidence="1">
    <location>
        <begin position="47"/>
        <end position="66"/>
    </location>
</feature>
<dbReference type="EMBL" id="CP043494">
    <property type="protein sequence ID" value="WNG47602.1"/>
    <property type="molecule type" value="Genomic_DNA"/>
</dbReference>
<keyword evidence="1" id="KW-1133">Transmembrane helix</keyword>
<organism evidence="2 3">
    <name type="scientific">Archangium minus</name>
    <dbReference type="NCBI Taxonomy" id="83450"/>
    <lineage>
        <taxon>Bacteria</taxon>
        <taxon>Pseudomonadati</taxon>
        <taxon>Myxococcota</taxon>
        <taxon>Myxococcia</taxon>
        <taxon>Myxococcales</taxon>
        <taxon>Cystobacterineae</taxon>
        <taxon>Archangiaceae</taxon>
        <taxon>Archangium</taxon>
    </lineage>
</organism>
<evidence type="ECO:0000313" key="3">
    <source>
        <dbReference type="Proteomes" id="UP001611383"/>
    </source>
</evidence>
<keyword evidence="1" id="KW-0812">Transmembrane</keyword>
<gene>
    <name evidence="2" type="ORF">F0U60_28370</name>
</gene>
<evidence type="ECO:0000313" key="2">
    <source>
        <dbReference type="EMBL" id="WNG47602.1"/>
    </source>
</evidence>
<proteinExistence type="predicted"/>
<sequence>MRHIMFVPLLSLSLLFGCATVQGSTLSDKEVADYGTMSFNAPRDRVMAAAVATLTSMGFVGAVVDLEKGLIQTDRKIIRVDGVQTAQDQVVSLTYSRQYVLRFTENGDTTVVSAKPRLYENDVEISDKPIWSIQGEQQLWKQLFTDMDTVL</sequence>
<reference evidence="2 3" key="1">
    <citation type="submission" date="2019-08" db="EMBL/GenBank/DDBJ databases">
        <title>Archangium and Cystobacter genomes.</title>
        <authorList>
            <person name="Chen I.-C.K."/>
            <person name="Wielgoss S."/>
        </authorList>
    </citation>
    <scope>NUCLEOTIDE SEQUENCE [LARGE SCALE GENOMIC DNA]</scope>
    <source>
        <strain evidence="2 3">Cbm 6</strain>
    </source>
</reference>
<evidence type="ECO:0000256" key="1">
    <source>
        <dbReference type="SAM" id="Phobius"/>
    </source>
</evidence>
<name>A0ABY9WWU6_9BACT</name>